<protein>
    <submittedName>
        <fullName evidence="1">Uncharacterized protein</fullName>
    </submittedName>
</protein>
<dbReference type="AlphaFoldDB" id="A0A3B0Y914"/>
<evidence type="ECO:0000313" key="1">
    <source>
        <dbReference type="EMBL" id="VAW70649.1"/>
    </source>
</evidence>
<proteinExistence type="predicted"/>
<reference evidence="1" key="1">
    <citation type="submission" date="2018-06" db="EMBL/GenBank/DDBJ databases">
        <authorList>
            <person name="Zhirakovskaya E."/>
        </authorList>
    </citation>
    <scope>NUCLEOTIDE SEQUENCE</scope>
</reference>
<sequence length="480" mass="54108">MKKMIELNWDKLNPKKLKQKKSNWEEIESSIQAAIEASYKQISLSDTPEFPLAFNVDMPPGFRFKNGHLGMKFSGFSLKGHHKIKLNRDETGVSDERLTLRLTFPSIEMLGHYSISSKQVPKIMMDTGGDMMDFNDEDNDYLPAGAEDAGDEPLTPEQKSAMLDQAREQKKHLRETKNGQNMLETFNQHNEIYNTVFVTSSAARTAWSANGVTKKVALDTHTSLANNNTVINKKDKEYAPNVTYNSNAFNQQLQIIVNTVAADPDFNPFDPNSKLNPDSQYVKASLAAMTFGFSANDTGNDKSKVTELTSDDVFHNVKTGKPPKDATIDELKNIVDQGMGAGGADEKAKHKKWRILDEEDRAKVRRYLYEAMKERLLKSNNKPVPLWSGACRSLFEGTSATVEIGFSHNRKQLKVLNSQITLPAFEIDLDDRQWAGKAGDIVRERISQIFFIRRLLHDKIETGLCKMLEATLPDSIKRVL</sequence>
<name>A0A3B0Y914_9ZZZZ</name>
<accession>A0A3B0Y914</accession>
<dbReference type="EMBL" id="UOFI01000203">
    <property type="protein sequence ID" value="VAW70649.1"/>
    <property type="molecule type" value="Genomic_DNA"/>
</dbReference>
<organism evidence="1">
    <name type="scientific">hydrothermal vent metagenome</name>
    <dbReference type="NCBI Taxonomy" id="652676"/>
    <lineage>
        <taxon>unclassified sequences</taxon>
        <taxon>metagenomes</taxon>
        <taxon>ecological metagenomes</taxon>
    </lineage>
</organism>
<gene>
    <name evidence="1" type="ORF">MNBD_GAMMA09-3629</name>
</gene>